<dbReference type="InterPro" id="IPR000305">
    <property type="entry name" value="GIY-YIG_endonuc"/>
</dbReference>
<sequence>QKAVKEEELRSKLTQLKHLREEVQNKDVSEEYSFLRFVTTVRTLSILRNKQYIQMMKCHVNRLSRLISKKFDVNEHINNMSSYRLSFFEKLILCRGLKFSLPQKVSPIEIQASFEKAYWRIEPLLHDADEKELASSTLRSIALNYIQRTSPNPPKALVKALNRLKKRDDIVITKPDKGSGVVVMDKPEYIRLLSAASVDNTSKFTHVDDKRPKMRGRPPKHFHPLLQKEKELHETLHQILPDEIANSLSPKSSRLAHLYGLPKTHKATLSMRPILSATGTYNYNLSKWLEQKLKPLSLNEYTITDAFTFADEIRTHTMNEDDILVSYDVTALFTNVPLDETIKILVNKAFTGDWFNKTYGLNLQQDQLARLLEIATTNQLFQFNGQLYQQTDGVAMGSPLGPLMANVFMCHLEEKLTCEGLMPQLYKRYVDDTLARMPSVDVAAEFLSTLNGLHPSLSFTMELPVDNKIPFIGIEIVKNGTKLETQVYRKPTNTGLLLHFQSHTDKRYKDSLLQTMIHRAYSLSSTTEAFSAECAKLRSIFSRLDYPMSFIDSAIKKFLFLNSSANEAERNNDDSSTVRFSLPFKDQVAANAVRKQLRDLSHKIGPTLQPVFVSKKLGQDLRPKEIKPSIVNKQCVVYNFSCNLCDADYVGYTARHLHQRIAEHKNSAIGRHFLEAHGNNNLLRESQFTVLRKCQSKFDCLVFEMLFIKKLKPNLNIQTDSIRAKLFV</sequence>
<accession>A0AAU9WUT6</accession>
<dbReference type="Pfam" id="PF00078">
    <property type="entry name" value="RVT_1"/>
    <property type="match status" value="1"/>
</dbReference>
<dbReference type="InterPro" id="IPR000477">
    <property type="entry name" value="RT_dom"/>
</dbReference>
<dbReference type="AlphaFoldDB" id="A0AAU9WUT6"/>
<dbReference type="PROSITE" id="PS50878">
    <property type="entry name" value="RT_POL"/>
    <property type="match status" value="1"/>
</dbReference>
<dbReference type="Pfam" id="PF01541">
    <property type="entry name" value="GIY-YIG"/>
    <property type="match status" value="1"/>
</dbReference>
<dbReference type="EMBL" id="CALNXJ010000021">
    <property type="protein sequence ID" value="CAH3126212.1"/>
    <property type="molecule type" value="Genomic_DNA"/>
</dbReference>
<keyword evidence="4" id="KW-1185">Reference proteome</keyword>
<dbReference type="InterPro" id="IPR043502">
    <property type="entry name" value="DNA/RNA_pol_sf"/>
</dbReference>
<evidence type="ECO:0000313" key="3">
    <source>
        <dbReference type="EMBL" id="CAH3126212.1"/>
    </source>
</evidence>
<evidence type="ECO:0000313" key="4">
    <source>
        <dbReference type="Proteomes" id="UP001159428"/>
    </source>
</evidence>
<dbReference type="Pfam" id="PF26215">
    <property type="entry name" value="HTH_animal"/>
    <property type="match status" value="1"/>
</dbReference>
<evidence type="ECO:0000259" key="2">
    <source>
        <dbReference type="PROSITE" id="PS50878"/>
    </source>
</evidence>
<dbReference type="InterPro" id="IPR058912">
    <property type="entry name" value="HTH_animal"/>
</dbReference>
<dbReference type="SUPFAM" id="SSF56672">
    <property type="entry name" value="DNA/RNA polymerases"/>
    <property type="match status" value="1"/>
</dbReference>
<organism evidence="3 4">
    <name type="scientific">Pocillopora meandrina</name>
    <dbReference type="NCBI Taxonomy" id="46732"/>
    <lineage>
        <taxon>Eukaryota</taxon>
        <taxon>Metazoa</taxon>
        <taxon>Cnidaria</taxon>
        <taxon>Anthozoa</taxon>
        <taxon>Hexacorallia</taxon>
        <taxon>Scleractinia</taxon>
        <taxon>Astrocoeniina</taxon>
        <taxon>Pocilloporidae</taxon>
        <taxon>Pocillopora</taxon>
    </lineage>
</organism>
<dbReference type="PANTHER" id="PTHR21301">
    <property type="entry name" value="REVERSE TRANSCRIPTASE"/>
    <property type="match status" value="1"/>
</dbReference>
<dbReference type="SUPFAM" id="SSF82771">
    <property type="entry name" value="GIY-YIG endonuclease"/>
    <property type="match status" value="1"/>
</dbReference>
<dbReference type="InterPro" id="IPR035901">
    <property type="entry name" value="GIY-YIG_endonuc_sf"/>
</dbReference>
<proteinExistence type="predicted"/>
<feature type="domain" description="Reverse transcriptase" evidence="2">
    <location>
        <begin position="242"/>
        <end position="476"/>
    </location>
</feature>
<feature type="non-terminal residue" evidence="3">
    <location>
        <position position="1"/>
    </location>
</feature>
<name>A0AAU9WUT6_9CNID</name>
<dbReference type="InterPro" id="IPR013087">
    <property type="entry name" value="Znf_C2H2_type"/>
</dbReference>
<comment type="caution">
    <text evidence="3">The sequence shown here is derived from an EMBL/GenBank/DDBJ whole genome shotgun (WGS) entry which is preliminary data.</text>
</comment>
<feature type="domain" description="GIY-YIG" evidence="1">
    <location>
        <begin position="633"/>
        <end position="717"/>
    </location>
</feature>
<dbReference type="CDD" id="cd00304">
    <property type="entry name" value="RT_like"/>
    <property type="match status" value="1"/>
</dbReference>
<evidence type="ECO:0000259" key="1">
    <source>
        <dbReference type="PROSITE" id="PS50164"/>
    </source>
</evidence>
<evidence type="ECO:0008006" key="5">
    <source>
        <dbReference type="Google" id="ProtNLM"/>
    </source>
</evidence>
<dbReference type="PROSITE" id="PS00028">
    <property type="entry name" value="ZINC_FINGER_C2H2_1"/>
    <property type="match status" value="1"/>
</dbReference>
<gene>
    <name evidence="3" type="ORF">PMEA_00011986</name>
</gene>
<protein>
    <recommendedName>
        <fullName evidence="5">Reverse transcriptase domain-containing protein</fullName>
    </recommendedName>
</protein>
<dbReference type="Proteomes" id="UP001159428">
    <property type="component" value="Unassembled WGS sequence"/>
</dbReference>
<dbReference type="PANTHER" id="PTHR21301:SF10">
    <property type="entry name" value="REVERSE TRANSCRIPTASE DOMAIN-CONTAINING PROTEIN"/>
    <property type="match status" value="1"/>
</dbReference>
<dbReference type="PROSITE" id="PS50164">
    <property type="entry name" value="GIY_YIG"/>
    <property type="match status" value="1"/>
</dbReference>
<reference evidence="3 4" key="1">
    <citation type="submission" date="2022-05" db="EMBL/GenBank/DDBJ databases">
        <authorList>
            <consortium name="Genoscope - CEA"/>
            <person name="William W."/>
        </authorList>
    </citation>
    <scope>NUCLEOTIDE SEQUENCE [LARGE SCALE GENOMIC DNA]</scope>
</reference>